<keyword evidence="1" id="KW-0805">Transcription regulation</keyword>
<dbReference type="InterPro" id="IPR001647">
    <property type="entry name" value="HTH_TetR"/>
</dbReference>
<evidence type="ECO:0000256" key="1">
    <source>
        <dbReference type="ARBA" id="ARBA00023015"/>
    </source>
</evidence>
<dbReference type="Proteomes" id="UP000654257">
    <property type="component" value="Unassembled WGS sequence"/>
</dbReference>
<dbReference type="AlphaFoldDB" id="A0A917LDJ6"/>
<evidence type="ECO:0000259" key="5">
    <source>
        <dbReference type="PROSITE" id="PS50977"/>
    </source>
</evidence>
<evidence type="ECO:0000313" key="7">
    <source>
        <dbReference type="Proteomes" id="UP000654257"/>
    </source>
</evidence>
<feature type="DNA-binding region" description="H-T-H motif" evidence="4">
    <location>
        <begin position="31"/>
        <end position="50"/>
    </location>
</feature>
<protein>
    <submittedName>
        <fullName evidence="6">TetR family transcriptional regulator</fullName>
    </submittedName>
</protein>
<reference evidence="6" key="2">
    <citation type="submission" date="2020-09" db="EMBL/GenBank/DDBJ databases">
        <authorList>
            <person name="Sun Q."/>
            <person name="Sedlacek I."/>
        </authorList>
    </citation>
    <scope>NUCLEOTIDE SEQUENCE</scope>
    <source>
        <strain evidence="6">CCM 7905</strain>
    </source>
</reference>
<dbReference type="PANTHER" id="PTHR47506:SF1">
    <property type="entry name" value="HTH-TYPE TRANSCRIPTIONAL REGULATOR YJDC"/>
    <property type="match status" value="1"/>
</dbReference>
<organism evidence="6 7">
    <name type="scientific">Rhodococcoides trifolii</name>
    <dbReference type="NCBI Taxonomy" id="908250"/>
    <lineage>
        <taxon>Bacteria</taxon>
        <taxon>Bacillati</taxon>
        <taxon>Actinomycetota</taxon>
        <taxon>Actinomycetes</taxon>
        <taxon>Mycobacteriales</taxon>
        <taxon>Nocardiaceae</taxon>
        <taxon>Rhodococcoides</taxon>
    </lineage>
</organism>
<dbReference type="SUPFAM" id="SSF48498">
    <property type="entry name" value="Tetracyclin repressor-like, C-terminal domain"/>
    <property type="match status" value="1"/>
</dbReference>
<keyword evidence="7" id="KW-1185">Reference proteome</keyword>
<name>A0A917LDJ6_9NOCA</name>
<proteinExistence type="predicted"/>
<dbReference type="PANTHER" id="PTHR47506">
    <property type="entry name" value="TRANSCRIPTIONAL REGULATORY PROTEIN"/>
    <property type="match status" value="1"/>
</dbReference>
<accession>A0A917LDJ6</accession>
<dbReference type="RefSeq" id="WP_188545756.1">
    <property type="nucleotide sequence ID" value="NZ_BMCU01000003.1"/>
</dbReference>
<evidence type="ECO:0000256" key="2">
    <source>
        <dbReference type="ARBA" id="ARBA00023125"/>
    </source>
</evidence>
<evidence type="ECO:0000256" key="4">
    <source>
        <dbReference type="PROSITE-ProRule" id="PRU00335"/>
    </source>
</evidence>
<comment type="caution">
    <text evidence="6">The sequence shown here is derived from an EMBL/GenBank/DDBJ whole genome shotgun (WGS) entry which is preliminary data.</text>
</comment>
<dbReference type="PROSITE" id="PS50977">
    <property type="entry name" value="HTH_TETR_2"/>
    <property type="match status" value="1"/>
</dbReference>
<keyword evidence="2 4" id="KW-0238">DNA-binding</keyword>
<evidence type="ECO:0000256" key="3">
    <source>
        <dbReference type="ARBA" id="ARBA00023163"/>
    </source>
</evidence>
<dbReference type="InterPro" id="IPR009057">
    <property type="entry name" value="Homeodomain-like_sf"/>
</dbReference>
<feature type="domain" description="HTH tetR-type" evidence="5">
    <location>
        <begin position="8"/>
        <end position="68"/>
    </location>
</feature>
<gene>
    <name evidence="6" type="ORF">GCM10007304_31260</name>
</gene>
<dbReference type="Gene3D" id="1.10.357.10">
    <property type="entry name" value="Tetracycline Repressor, domain 2"/>
    <property type="match status" value="1"/>
</dbReference>
<keyword evidence="3" id="KW-0804">Transcription</keyword>
<reference evidence="6" key="1">
    <citation type="journal article" date="2014" name="Int. J. Syst. Evol. Microbiol.">
        <title>Complete genome sequence of Corynebacterium casei LMG S-19264T (=DSM 44701T), isolated from a smear-ripened cheese.</title>
        <authorList>
            <consortium name="US DOE Joint Genome Institute (JGI-PGF)"/>
            <person name="Walter F."/>
            <person name="Albersmeier A."/>
            <person name="Kalinowski J."/>
            <person name="Ruckert C."/>
        </authorList>
    </citation>
    <scope>NUCLEOTIDE SEQUENCE</scope>
    <source>
        <strain evidence="6">CCM 7905</strain>
    </source>
</reference>
<dbReference type="GO" id="GO:0003677">
    <property type="term" value="F:DNA binding"/>
    <property type="evidence" value="ECO:0007669"/>
    <property type="project" value="UniProtKB-UniRule"/>
</dbReference>
<dbReference type="EMBL" id="BMCU01000003">
    <property type="protein sequence ID" value="GGG14957.1"/>
    <property type="molecule type" value="Genomic_DNA"/>
</dbReference>
<dbReference type="InterPro" id="IPR036271">
    <property type="entry name" value="Tet_transcr_reg_TetR-rel_C_sf"/>
</dbReference>
<dbReference type="Pfam" id="PF00440">
    <property type="entry name" value="TetR_N"/>
    <property type="match status" value="1"/>
</dbReference>
<dbReference type="SUPFAM" id="SSF46689">
    <property type="entry name" value="Homeodomain-like"/>
    <property type="match status" value="1"/>
</dbReference>
<sequence length="196" mass="21365">MAQTFLQSARRAQLVDAAIHALADLGAEQASLVRIAERAGVSRGVVNYHFPGGRRELFEAAVDSIYDLGRQEVHPDTLSAQSPRDSVASFVRGSIMFYARCPRHLRALTALYTSRTEDSLRRDEREEHAAEMMTTAGLLRDGQVAGQMREFDVTLMALTIRAVLDTAVGLTAAGAEPEALADELVRTIDAATRVIP</sequence>
<evidence type="ECO:0000313" key="6">
    <source>
        <dbReference type="EMBL" id="GGG14957.1"/>
    </source>
</evidence>